<dbReference type="Pfam" id="PF08714">
    <property type="entry name" value="Fae"/>
    <property type="match status" value="1"/>
</dbReference>
<name>A0A0A1YS95_PSEFL</name>
<dbReference type="SUPFAM" id="SSF54211">
    <property type="entry name" value="Ribosomal protein S5 domain 2-like"/>
    <property type="match status" value="1"/>
</dbReference>
<dbReference type="OrthoDB" id="8443451at2"/>
<dbReference type="InterPro" id="IPR014826">
    <property type="entry name" value="HCHO-activating_enzyme"/>
</dbReference>
<evidence type="ECO:0000313" key="4">
    <source>
        <dbReference type="Proteomes" id="UP000030060"/>
    </source>
</evidence>
<organism evidence="3 4">
    <name type="scientific">Pseudomonas fluorescens LMG 5329</name>
    <dbReference type="NCBI Taxonomy" id="1324332"/>
    <lineage>
        <taxon>Bacteria</taxon>
        <taxon>Pseudomonadati</taxon>
        <taxon>Pseudomonadota</taxon>
        <taxon>Gammaproteobacteria</taxon>
        <taxon>Pseudomonadales</taxon>
        <taxon>Pseudomonadaceae</taxon>
        <taxon>Pseudomonas</taxon>
    </lineage>
</organism>
<reference evidence="3 4" key="1">
    <citation type="journal article" date="2013" name="Genome Announc.">
        <title>Draft Genome Sequence of Pseudomonas fluorescens LMG 5329, a White Line-Inducing Principle-Producing Bioindicator for the Mushroom Pathogen Pseudomonas tolaasii.</title>
        <authorList>
            <person name="Ghequire M.G."/>
            <person name="Rokni-Zadeh H."/>
            <person name="Zarrineh P."/>
            <person name="De Mot R."/>
        </authorList>
    </citation>
    <scope>NUCLEOTIDE SEQUENCE [LARGE SCALE GENOMIC DNA]</scope>
    <source>
        <strain evidence="3 4">LMG 5329</strain>
    </source>
</reference>
<accession>A0A0A1YS95</accession>
<dbReference type="InterPro" id="IPR037075">
    <property type="entry name" value="HCHO-activating_enzyme_sf"/>
</dbReference>
<protein>
    <submittedName>
        <fullName evidence="3">Aldehyde-activating protein</fullName>
    </submittedName>
</protein>
<evidence type="ECO:0000256" key="1">
    <source>
        <dbReference type="ARBA" id="ARBA00023239"/>
    </source>
</evidence>
<dbReference type="GO" id="GO:0016051">
    <property type="term" value="P:carbohydrate biosynthetic process"/>
    <property type="evidence" value="ECO:0007669"/>
    <property type="project" value="InterPro"/>
</dbReference>
<gene>
    <name evidence="3" type="ORF">K814_0128985</name>
</gene>
<dbReference type="RefSeq" id="WP_038850873.1">
    <property type="nucleotide sequence ID" value="NZ_ASGY01000229.1"/>
</dbReference>
<dbReference type="EMBL" id="ASGY01000229">
    <property type="protein sequence ID" value="KGE64498.1"/>
    <property type="molecule type" value="Genomic_DNA"/>
</dbReference>
<dbReference type="Proteomes" id="UP000030060">
    <property type="component" value="Unassembled WGS sequence"/>
</dbReference>
<keyword evidence="1" id="KW-0456">Lyase</keyword>
<comment type="caution">
    <text evidence="3">The sequence shown here is derived from an EMBL/GenBank/DDBJ whole genome shotgun (WGS) entry which is preliminary data.</text>
</comment>
<evidence type="ECO:0000313" key="3">
    <source>
        <dbReference type="EMBL" id="KGE64498.1"/>
    </source>
</evidence>
<dbReference type="AlphaFoldDB" id="A0A0A1YS95"/>
<dbReference type="InterPro" id="IPR020568">
    <property type="entry name" value="Ribosomal_Su5_D2-typ_SF"/>
</dbReference>
<dbReference type="NCBIfam" id="TIGR03126">
    <property type="entry name" value="one_C_fae"/>
    <property type="match status" value="1"/>
</dbReference>
<evidence type="ECO:0000259" key="2">
    <source>
        <dbReference type="Pfam" id="PF08714"/>
    </source>
</evidence>
<sequence>MKTLDLYIGEGFEGPGVNAAHINILIGPRNGPAGQAFANSLASPSQGHCPFMVIAQPNIPVKPMTLYVNKAEISSDLHGNATWGASQAGIAKAVLEALLDGTLPPEAEDEWAIVTANWVNPGCDDLDAIYLNNYNACRTAIRAALTGTPFTAQLADVVNHISNPFYTPKA</sequence>
<dbReference type="Gene3D" id="3.30.230.60">
    <property type="entry name" value="Formaldehyde-activating enzyme"/>
    <property type="match status" value="1"/>
</dbReference>
<proteinExistence type="predicted"/>
<dbReference type="GO" id="GO:0016840">
    <property type="term" value="F:carbon-nitrogen lyase activity"/>
    <property type="evidence" value="ECO:0007669"/>
    <property type="project" value="InterPro"/>
</dbReference>
<feature type="domain" description="Formaldehyde-activating enzyme" evidence="2">
    <location>
        <begin position="8"/>
        <end position="165"/>
    </location>
</feature>